<dbReference type="AlphaFoldDB" id="A0A7T7XK70"/>
<keyword evidence="1" id="KW-0238">DNA-binding</keyword>
<accession>A0A7T7XK70</accession>
<name>A0A7T7XK70_9SPIR</name>
<dbReference type="SUPFAM" id="SSF46955">
    <property type="entry name" value="Putative DNA-binding domain"/>
    <property type="match status" value="1"/>
</dbReference>
<evidence type="ECO:0000313" key="3">
    <source>
        <dbReference type="EMBL" id="QQO07886.1"/>
    </source>
</evidence>
<dbReference type="InterPro" id="IPR009061">
    <property type="entry name" value="DNA-bd_dom_put_sf"/>
</dbReference>
<dbReference type="InterPro" id="IPR047057">
    <property type="entry name" value="MerR_fam"/>
</dbReference>
<dbReference type="PROSITE" id="PS50937">
    <property type="entry name" value="HTH_MERR_2"/>
    <property type="match status" value="1"/>
</dbReference>
<dbReference type="SUPFAM" id="SSF55136">
    <property type="entry name" value="Probable bacterial effector-binding domain"/>
    <property type="match status" value="1"/>
</dbReference>
<reference evidence="3" key="1">
    <citation type="submission" date="2021-01" db="EMBL/GenBank/DDBJ databases">
        <title>Description of Breznakiella homolactica.</title>
        <authorList>
            <person name="Song Y."/>
            <person name="Brune A."/>
        </authorList>
    </citation>
    <scope>NUCLEOTIDE SEQUENCE</scope>
    <source>
        <strain evidence="3">RmG30</strain>
    </source>
</reference>
<dbReference type="RefSeq" id="WP_215625192.1">
    <property type="nucleotide sequence ID" value="NZ_CP067089.2"/>
</dbReference>
<evidence type="ECO:0000256" key="1">
    <source>
        <dbReference type="ARBA" id="ARBA00023125"/>
    </source>
</evidence>
<dbReference type="PANTHER" id="PTHR30204">
    <property type="entry name" value="REDOX-CYCLING DRUG-SENSING TRANSCRIPTIONAL ACTIVATOR SOXR"/>
    <property type="match status" value="1"/>
</dbReference>
<gene>
    <name evidence="3" type="ORF">JFL75_13165</name>
</gene>
<dbReference type="SMART" id="SM00422">
    <property type="entry name" value="HTH_MERR"/>
    <property type="match status" value="1"/>
</dbReference>
<dbReference type="InterPro" id="IPR000551">
    <property type="entry name" value="MerR-type_HTH_dom"/>
</dbReference>
<dbReference type="EMBL" id="CP067089">
    <property type="protein sequence ID" value="QQO07886.1"/>
    <property type="molecule type" value="Genomic_DNA"/>
</dbReference>
<dbReference type="Pfam" id="PF13411">
    <property type="entry name" value="MerR_1"/>
    <property type="match status" value="1"/>
</dbReference>
<dbReference type="KEGG" id="bhc:JFL75_13165"/>
<feature type="domain" description="HTH merR-type" evidence="2">
    <location>
        <begin position="5"/>
        <end position="75"/>
    </location>
</feature>
<proteinExistence type="predicted"/>
<evidence type="ECO:0000313" key="4">
    <source>
        <dbReference type="Proteomes" id="UP000595917"/>
    </source>
</evidence>
<dbReference type="GO" id="GO:0003677">
    <property type="term" value="F:DNA binding"/>
    <property type="evidence" value="ECO:0007669"/>
    <property type="project" value="UniProtKB-KW"/>
</dbReference>
<dbReference type="Gene3D" id="1.10.1660.10">
    <property type="match status" value="1"/>
</dbReference>
<dbReference type="GO" id="GO:0003700">
    <property type="term" value="F:DNA-binding transcription factor activity"/>
    <property type="evidence" value="ECO:0007669"/>
    <property type="project" value="InterPro"/>
</dbReference>
<dbReference type="CDD" id="cd01107">
    <property type="entry name" value="HTH_BmrR"/>
    <property type="match status" value="1"/>
</dbReference>
<evidence type="ECO:0000259" key="2">
    <source>
        <dbReference type="PROSITE" id="PS50937"/>
    </source>
</evidence>
<keyword evidence="4" id="KW-1185">Reference proteome</keyword>
<dbReference type="PANTHER" id="PTHR30204:SF85">
    <property type="entry name" value="MULTIDRUG-EFFLUX TRANSPORTER 2 REGULATOR"/>
    <property type="match status" value="1"/>
</dbReference>
<protein>
    <submittedName>
        <fullName evidence="3">MerR family transcriptional regulator</fullName>
    </submittedName>
</protein>
<dbReference type="Proteomes" id="UP000595917">
    <property type="component" value="Chromosome"/>
</dbReference>
<sequence length="273" mass="31046">MVKKTLRISEFAALSGISRDNLLFFDKIGLLPPAGTDRANGYRYYSYRQIDTASVINALREIGMPLKEIKAYLAARTPEKLETTFLGQRERLEAQIAGLKKIQDIIDVRLALARESRTADTARPVLVRQEKEALFFGPPLPASYNLAEGWDFLPDFYRACLKAGIPMGFPVGTLVSRKALARGEWHRPSRYFYRLPRGRYSANGTKPAGLYLIGYARTDYAFTGDLYKKLFSVMKKRELRPAGNAYEEFMLDEISVPDPAEYLLRISIRVEEK</sequence>
<dbReference type="Gene3D" id="3.20.80.10">
    <property type="entry name" value="Regulatory factor, effector binding domain"/>
    <property type="match status" value="1"/>
</dbReference>
<organism evidence="3 4">
    <name type="scientific">Breznakiella homolactica</name>
    <dbReference type="NCBI Taxonomy" id="2798577"/>
    <lineage>
        <taxon>Bacteria</taxon>
        <taxon>Pseudomonadati</taxon>
        <taxon>Spirochaetota</taxon>
        <taxon>Spirochaetia</taxon>
        <taxon>Spirochaetales</taxon>
        <taxon>Breznakiellaceae</taxon>
        <taxon>Breznakiella</taxon>
    </lineage>
</organism>
<dbReference type="InterPro" id="IPR011256">
    <property type="entry name" value="Reg_factor_effector_dom_sf"/>
</dbReference>